<dbReference type="OrthoDB" id="7948789at2"/>
<protein>
    <recommendedName>
        <fullName evidence="3">Cellulose biosynthesis protein BcsN</fullName>
    </recommendedName>
</protein>
<sequence length="337" mass="34893">MIRRLFWLVPLVLSGCNTIDDPFLQTASLTRDGAGAGPALARSVSPDLALGTIPVISGSAASVRQTVRKNYALQTIVYGNTTDLPGENTLVVTVGAPGSEKGFTRAPSAGDLRGEIATALPGVAMKISTIIGDNAYGTFGYASGATGKNGSCIYAWQLARNVSARDGAGFSALGRSKYAAQVRLRYCATATSVEQLVGLMNALRLKPVTDQTLETLRYSAGQGVASVPVLQPVVQQAAIETQPVPQRQRIRRIASPEVVEDDKETVAPDDGSIKNPVKVPLPSAAAVSAGSAGKEPAAEVAVAQPAPVAETVEADPVEMPIAKPTLIPLPSAVAIKK</sequence>
<comment type="caution">
    <text evidence="1">The sequence shown here is derived from an EMBL/GenBank/DDBJ whole genome shotgun (WGS) entry which is preliminary data.</text>
</comment>
<organism evidence="1 2">
    <name type="scientific">Pararhizobium antarcticum</name>
    <dbReference type="NCBI Taxonomy" id="1798805"/>
    <lineage>
        <taxon>Bacteria</taxon>
        <taxon>Pseudomonadati</taxon>
        <taxon>Pseudomonadota</taxon>
        <taxon>Alphaproteobacteria</taxon>
        <taxon>Hyphomicrobiales</taxon>
        <taxon>Rhizobiaceae</taxon>
        <taxon>Rhizobium/Agrobacterium group</taxon>
        <taxon>Pararhizobium</taxon>
    </lineage>
</organism>
<dbReference type="Proteomes" id="UP000182661">
    <property type="component" value="Unassembled WGS sequence"/>
</dbReference>
<reference evidence="1 2" key="1">
    <citation type="submission" date="2016-02" db="EMBL/GenBank/DDBJ databases">
        <title>Genome sequencing of a beta-galactosidase producing bacteria Rhizobium sp. 59.</title>
        <authorList>
            <person name="Wang D."/>
            <person name="Kot W."/>
            <person name="Qin Y."/>
            <person name="Hansen L."/>
            <person name="Naqvi K."/>
            <person name="Rensing C."/>
        </authorList>
    </citation>
    <scope>NUCLEOTIDE SEQUENCE [LARGE SCALE GENOMIC DNA]</scope>
    <source>
        <strain evidence="1 2">59</strain>
    </source>
</reference>
<proteinExistence type="predicted"/>
<accession>A0A657LWE8</accession>
<dbReference type="PROSITE" id="PS51257">
    <property type="entry name" value="PROKAR_LIPOPROTEIN"/>
    <property type="match status" value="1"/>
</dbReference>
<name>A0A657LWE8_9HYPH</name>
<dbReference type="RefSeq" id="WP_071832289.1">
    <property type="nucleotide sequence ID" value="NZ_LSRP01000073.1"/>
</dbReference>
<evidence type="ECO:0000313" key="2">
    <source>
        <dbReference type="Proteomes" id="UP000182661"/>
    </source>
</evidence>
<evidence type="ECO:0008006" key="3">
    <source>
        <dbReference type="Google" id="ProtNLM"/>
    </source>
</evidence>
<dbReference type="InterPro" id="IPR031482">
    <property type="entry name" value="CBP_BcsN"/>
</dbReference>
<dbReference type="EMBL" id="LSRP01000073">
    <property type="protein sequence ID" value="OJF99045.1"/>
    <property type="molecule type" value="Genomic_DNA"/>
</dbReference>
<dbReference type="Pfam" id="PF17038">
    <property type="entry name" value="CBP_BcsN"/>
    <property type="match status" value="1"/>
</dbReference>
<evidence type="ECO:0000313" key="1">
    <source>
        <dbReference type="EMBL" id="OJF99045.1"/>
    </source>
</evidence>
<gene>
    <name evidence="1" type="ORF">AX760_13770</name>
</gene>
<keyword evidence="2" id="KW-1185">Reference proteome</keyword>
<dbReference type="AlphaFoldDB" id="A0A657LWE8"/>